<dbReference type="InterPro" id="IPR037205">
    <property type="entry name" value="ChaB_sf"/>
</dbReference>
<dbReference type="KEGG" id="fra:Francci3_1538"/>
<reference evidence="3 4" key="1">
    <citation type="journal article" date="2007" name="Genome Res.">
        <title>Genome characteristics of facultatively symbiotic Frankia sp. strains reflect host range and host plant biogeography.</title>
        <authorList>
            <person name="Normand P."/>
            <person name="Lapierre P."/>
            <person name="Tisa L.S."/>
            <person name="Gogarten J.P."/>
            <person name="Alloisio N."/>
            <person name="Bagnarol E."/>
            <person name="Bassi C.A."/>
            <person name="Berry A.M."/>
            <person name="Bickhart D.M."/>
            <person name="Choisne N."/>
            <person name="Couloux A."/>
            <person name="Cournoyer B."/>
            <person name="Cruveiller S."/>
            <person name="Daubin V."/>
            <person name="Demange N."/>
            <person name="Francino M.P."/>
            <person name="Goltsman E."/>
            <person name="Huang Y."/>
            <person name="Kopp O.R."/>
            <person name="Labarre L."/>
            <person name="Lapidus A."/>
            <person name="Lavire C."/>
            <person name="Marechal J."/>
            <person name="Martinez M."/>
            <person name="Mastronunzio J.E."/>
            <person name="Mullin B.C."/>
            <person name="Niemann J."/>
            <person name="Pujic P."/>
            <person name="Rawnsley T."/>
            <person name="Rouy Z."/>
            <person name="Schenowitz C."/>
            <person name="Sellstedt A."/>
            <person name="Tavares F."/>
            <person name="Tomkins J.P."/>
            <person name="Vallenet D."/>
            <person name="Valverde C."/>
            <person name="Wall L.G."/>
            <person name="Wang Y."/>
            <person name="Medigue C."/>
            <person name="Benson D.R."/>
        </authorList>
    </citation>
    <scope>NUCLEOTIDE SEQUENCE [LARGE SCALE GENOMIC DNA]</scope>
    <source>
        <strain evidence="4">DSM 45818 / CECT 9043 / CcI3</strain>
    </source>
</reference>
<dbReference type="SUPFAM" id="SSF140376">
    <property type="entry name" value="ChaB-like"/>
    <property type="match status" value="1"/>
</dbReference>
<dbReference type="EMBL" id="CP000249">
    <property type="protein sequence ID" value="ABD10914.1"/>
    <property type="molecule type" value="Genomic_DNA"/>
</dbReference>
<dbReference type="GO" id="GO:0006353">
    <property type="term" value="P:DNA-templated transcription termination"/>
    <property type="evidence" value="ECO:0007669"/>
    <property type="project" value="InterPro"/>
</dbReference>
<dbReference type="Pfam" id="PF07498">
    <property type="entry name" value="Rho_N"/>
    <property type="match status" value="1"/>
</dbReference>
<name>Q2JCS8_FRACC</name>
<evidence type="ECO:0000313" key="3">
    <source>
        <dbReference type="EMBL" id="ABD10914.1"/>
    </source>
</evidence>
<dbReference type="InterPro" id="IPR009317">
    <property type="entry name" value="ChaB"/>
</dbReference>
<keyword evidence="4" id="KW-1185">Reference proteome</keyword>
<feature type="domain" description="Rho termination factor-like N-terminal" evidence="2">
    <location>
        <begin position="110"/>
        <end position="142"/>
    </location>
</feature>
<evidence type="ECO:0000259" key="2">
    <source>
        <dbReference type="Pfam" id="PF07498"/>
    </source>
</evidence>
<gene>
    <name evidence="3" type="ordered locus">Francci3_1538</name>
</gene>
<sequence length="153" mass="16729">MVGKKPRTDKTDKKAQADEMRDDVPSTITRSDDQAIRTWKKTHDSAVETYGEGARAHRAAFAALKHTHEKVGDRWRPKSRPGPSDDQAAKPTPASRHSGPTAEGVDANASLTHLRALARELDIPGRSTMSRDDLVDAIKKANRRRTAQARGGG</sequence>
<dbReference type="eggNOG" id="COG4572">
    <property type="taxonomic scope" value="Bacteria"/>
</dbReference>
<proteinExistence type="predicted"/>
<dbReference type="Gene3D" id="1.10.1740.70">
    <property type="entry name" value="ChaB"/>
    <property type="match status" value="1"/>
</dbReference>
<dbReference type="Proteomes" id="UP000001937">
    <property type="component" value="Chromosome"/>
</dbReference>
<dbReference type="Pfam" id="PF06150">
    <property type="entry name" value="ChaB"/>
    <property type="match status" value="1"/>
</dbReference>
<dbReference type="RefSeq" id="WP_011435977.1">
    <property type="nucleotide sequence ID" value="NC_007777.1"/>
</dbReference>
<dbReference type="InterPro" id="IPR011112">
    <property type="entry name" value="Rho-like_N"/>
</dbReference>
<organism evidence="3 4">
    <name type="scientific">Frankia casuarinae (strain DSM 45818 / CECT 9043 / HFP020203 / CcI3)</name>
    <dbReference type="NCBI Taxonomy" id="106370"/>
    <lineage>
        <taxon>Bacteria</taxon>
        <taxon>Bacillati</taxon>
        <taxon>Actinomycetota</taxon>
        <taxon>Actinomycetes</taxon>
        <taxon>Frankiales</taxon>
        <taxon>Frankiaceae</taxon>
        <taxon>Frankia</taxon>
    </lineage>
</organism>
<protein>
    <recommendedName>
        <fullName evidence="2">Rho termination factor-like N-terminal domain-containing protein</fullName>
    </recommendedName>
</protein>
<evidence type="ECO:0000256" key="1">
    <source>
        <dbReference type="SAM" id="MobiDB-lite"/>
    </source>
</evidence>
<accession>Q2JCS8</accession>
<feature type="region of interest" description="Disordered" evidence="1">
    <location>
        <begin position="1"/>
        <end position="37"/>
    </location>
</feature>
<dbReference type="STRING" id="106370.Francci3_1538"/>
<evidence type="ECO:0000313" key="4">
    <source>
        <dbReference type="Proteomes" id="UP000001937"/>
    </source>
</evidence>
<dbReference type="HOGENOM" id="CLU_129869_0_0_11"/>
<dbReference type="AlphaFoldDB" id="Q2JCS8"/>
<feature type="region of interest" description="Disordered" evidence="1">
    <location>
        <begin position="65"/>
        <end position="110"/>
    </location>
</feature>